<organism evidence="2 3">
    <name type="scientific">Geobacter argillaceus</name>
    <dbReference type="NCBI Taxonomy" id="345631"/>
    <lineage>
        <taxon>Bacteria</taxon>
        <taxon>Pseudomonadati</taxon>
        <taxon>Thermodesulfobacteriota</taxon>
        <taxon>Desulfuromonadia</taxon>
        <taxon>Geobacterales</taxon>
        <taxon>Geobacteraceae</taxon>
        <taxon>Geobacter</taxon>
    </lineage>
</organism>
<dbReference type="OrthoDB" id="5397545at2"/>
<comment type="caution">
    <text evidence="2">The sequence shown here is derived from an EMBL/GenBank/DDBJ whole genome shotgun (WGS) entry which is preliminary data.</text>
</comment>
<protein>
    <submittedName>
        <fullName evidence="2">Uncharacterized protein</fullName>
    </submittedName>
</protein>
<evidence type="ECO:0000256" key="1">
    <source>
        <dbReference type="SAM" id="SignalP"/>
    </source>
</evidence>
<keyword evidence="1" id="KW-0732">Signal</keyword>
<sequence>MLRKSLAAAVIITAGIMAGCGSGGGTTASTSTVSGVAATGAPMSGTVYLKDSANNPEMSTQINPQTGGFMFNVNGKTPPFMLRAGTLYSMGGTGTANINPLSNLMVANMAGFSNMSTMNSFYKNPNGTTMRTMFGNMSTARMDMRQKMGPLLNTYGVANADPISAPYVIGQGLDRMFDDVKMSIDQNGNVTMMNSSGMPIFTGPMGNMMGGTMMSGNIMQPGAGQNTSSISITPVNASLQVNGTQQFSANIPVTWSVGLNSGIITSGGLYTAPSYQGMFLVKATSIADPTKSVTATVLVGGMGMMM</sequence>
<name>A0A562VPA1_9BACT</name>
<dbReference type="RefSeq" id="WP_145020784.1">
    <property type="nucleotide sequence ID" value="NZ_VLLN01000007.1"/>
</dbReference>
<keyword evidence="3" id="KW-1185">Reference proteome</keyword>
<dbReference type="EMBL" id="VLLN01000007">
    <property type="protein sequence ID" value="TWJ19763.1"/>
    <property type="molecule type" value="Genomic_DNA"/>
</dbReference>
<evidence type="ECO:0000313" key="3">
    <source>
        <dbReference type="Proteomes" id="UP000319449"/>
    </source>
</evidence>
<feature type="signal peptide" evidence="1">
    <location>
        <begin position="1"/>
        <end position="19"/>
    </location>
</feature>
<reference evidence="2 3" key="1">
    <citation type="submission" date="2019-07" db="EMBL/GenBank/DDBJ databases">
        <title>Genomic Encyclopedia of Archaeal and Bacterial Type Strains, Phase II (KMG-II): from individual species to whole genera.</title>
        <authorList>
            <person name="Goeker M."/>
        </authorList>
    </citation>
    <scope>NUCLEOTIDE SEQUENCE [LARGE SCALE GENOMIC DNA]</scope>
    <source>
        <strain evidence="2 3">ATCC BAA-1139</strain>
    </source>
</reference>
<gene>
    <name evidence="2" type="ORF">JN12_01564</name>
</gene>
<dbReference type="Proteomes" id="UP000319449">
    <property type="component" value="Unassembled WGS sequence"/>
</dbReference>
<dbReference type="AlphaFoldDB" id="A0A562VPA1"/>
<feature type="chain" id="PRO_5021838242" evidence="1">
    <location>
        <begin position="20"/>
        <end position="306"/>
    </location>
</feature>
<proteinExistence type="predicted"/>
<evidence type="ECO:0000313" key="2">
    <source>
        <dbReference type="EMBL" id="TWJ19763.1"/>
    </source>
</evidence>
<dbReference type="PROSITE" id="PS51257">
    <property type="entry name" value="PROKAR_LIPOPROTEIN"/>
    <property type="match status" value="1"/>
</dbReference>
<accession>A0A562VPA1</accession>